<evidence type="ECO:0000256" key="1">
    <source>
        <dbReference type="SAM" id="MobiDB-lite"/>
    </source>
</evidence>
<reference evidence="3" key="1">
    <citation type="journal article" date="2018" name="Nat. Microbiol.">
        <title>Leveraging single-cell genomics to expand the fungal tree of life.</title>
        <authorList>
            <person name="Ahrendt S.R."/>
            <person name="Quandt C.A."/>
            <person name="Ciobanu D."/>
            <person name="Clum A."/>
            <person name="Salamov A."/>
            <person name="Andreopoulos B."/>
            <person name="Cheng J.F."/>
            <person name="Woyke T."/>
            <person name="Pelin A."/>
            <person name="Henrissat B."/>
            <person name="Reynolds N.K."/>
            <person name="Benny G.L."/>
            <person name="Smith M.E."/>
            <person name="James T.Y."/>
            <person name="Grigoriev I.V."/>
        </authorList>
    </citation>
    <scope>NUCLEOTIDE SEQUENCE [LARGE SCALE GENOMIC DNA]</scope>
</reference>
<evidence type="ECO:0000313" key="2">
    <source>
        <dbReference type="EMBL" id="RKP12187.1"/>
    </source>
</evidence>
<dbReference type="AlphaFoldDB" id="A0A4P9Y0E7"/>
<keyword evidence="3" id="KW-1185">Reference proteome</keyword>
<feature type="compositionally biased region" description="Basic and acidic residues" evidence="1">
    <location>
        <begin position="776"/>
        <end position="799"/>
    </location>
</feature>
<gene>
    <name evidence="2" type="ORF">BJ684DRAFT_17299</name>
</gene>
<feature type="non-terminal residue" evidence="2">
    <location>
        <position position="1"/>
    </location>
</feature>
<name>A0A4P9Y0E7_9FUNG</name>
<feature type="compositionally biased region" description="Low complexity" evidence="1">
    <location>
        <begin position="828"/>
        <end position="839"/>
    </location>
</feature>
<organism evidence="2 3">
    <name type="scientific">Piptocephalis cylindrospora</name>
    <dbReference type="NCBI Taxonomy" id="1907219"/>
    <lineage>
        <taxon>Eukaryota</taxon>
        <taxon>Fungi</taxon>
        <taxon>Fungi incertae sedis</taxon>
        <taxon>Zoopagomycota</taxon>
        <taxon>Zoopagomycotina</taxon>
        <taxon>Zoopagomycetes</taxon>
        <taxon>Zoopagales</taxon>
        <taxon>Piptocephalidaceae</taxon>
        <taxon>Piptocephalis</taxon>
    </lineage>
</organism>
<dbReference type="Proteomes" id="UP000267251">
    <property type="component" value="Unassembled WGS sequence"/>
</dbReference>
<feature type="region of interest" description="Disordered" evidence="1">
    <location>
        <begin position="773"/>
        <end position="898"/>
    </location>
</feature>
<sequence>MFPSGPRDANRQSLPSDYDARALLDPPPLSRLITRHPTSFLLPGSIEAGIYSPREEKWHFRQSYTSGNLPPKYVFLLGYFILTQTLLYHPHCPERWQPARQIHQVASPSRTRPAVPRDHEELGLSGYTSPEAPGTPEPEDPDPYALPLDVVASLPTYVKPRLSSNVAYGNPMGLLPSSNDEEFSSLLYPGGNRGQILCRSRRSKNPSSAPLFTYPHPILDLVVSPTIGYQENRLISIRTGASLHLQCLSERGETIVVEDREVLEWGTPALAMTFHPRWPGELAIVDQSGRVGIWEEGGTQWMEKDLTAMDGVSTDPSSISRIIPSLHYGDHPRTLWSGAGKAGILSTDLRSGEIHSIWKPSSFQDPSSSNPTLHHFTSLPGLGRSHYLAARTTSHTGLIDVRWGRGFIMAWEALRGVRGQGMGQSGLTWVPRTSTLPSSTTSVGVLLDWSRDTGDTVAYTLMPTPALHDKKPDGMGLAPYDHSFPSLLPSTGFWPSQPLSASGLLYHHSRAHTVGRECGPPGVVGMVGRWKGDAEISLWQGREDGSVHQRQFSWGVLSESPDSEMSEGMEEAILNWTQVDGEEAESSRREVDFQGLFRGLDRFDEQMDEDTPNSGLGPYPPTLWELERSIGPDERPVRVEGWEELLSFQGLSLIPIWRGEGEEEEEEKDGDYDEMDESLWKERSQNLIVLSRPSPINQDLDKKAALVQTSADQDENMPSKSTSWAPSYLQPRIIDLSNREVGQADTWSTTLSPLVQHLKDAWDNEDSIASLQGLHLESREEPMDRKSDGSSRIRKDPGDLSKVPQVQVTGITSSPSSWDQGLPKVLASSQSQSQSQSSQGGMGPWSQPSTWHGMGIEEDGSSQPDPSLHFASQGGGGDQRKNGEKQQKKKKKKRVVGF</sequence>
<accession>A0A4P9Y0E7</accession>
<feature type="compositionally biased region" description="Basic residues" evidence="1">
    <location>
        <begin position="887"/>
        <end position="898"/>
    </location>
</feature>
<feature type="region of interest" description="Disordered" evidence="1">
    <location>
        <begin position="1"/>
        <end position="20"/>
    </location>
</feature>
<protein>
    <submittedName>
        <fullName evidence="2">Uncharacterized protein</fullName>
    </submittedName>
</protein>
<feature type="region of interest" description="Disordered" evidence="1">
    <location>
        <begin position="106"/>
        <end position="144"/>
    </location>
</feature>
<dbReference type="EMBL" id="KZ988442">
    <property type="protein sequence ID" value="RKP12187.1"/>
    <property type="molecule type" value="Genomic_DNA"/>
</dbReference>
<evidence type="ECO:0000313" key="3">
    <source>
        <dbReference type="Proteomes" id="UP000267251"/>
    </source>
</evidence>
<feature type="compositionally biased region" description="Polar residues" evidence="1">
    <location>
        <begin position="804"/>
        <end position="819"/>
    </location>
</feature>
<proteinExistence type="predicted"/>